<keyword evidence="2" id="KW-1185">Reference proteome</keyword>
<name>A0A4C1SN52_EUMVA</name>
<gene>
    <name evidence="1" type="ORF">EVAR_101886_1</name>
</gene>
<reference evidence="1 2" key="1">
    <citation type="journal article" date="2019" name="Commun. Biol.">
        <title>The bagworm genome reveals a unique fibroin gene that provides high tensile strength.</title>
        <authorList>
            <person name="Kono N."/>
            <person name="Nakamura H."/>
            <person name="Ohtoshi R."/>
            <person name="Tomita M."/>
            <person name="Numata K."/>
            <person name="Arakawa K."/>
        </authorList>
    </citation>
    <scope>NUCLEOTIDE SEQUENCE [LARGE SCALE GENOMIC DNA]</scope>
</reference>
<dbReference type="Proteomes" id="UP000299102">
    <property type="component" value="Unassembled WGS sequence"/>
</dbReference>
<evidence type="ECO:0000313" key="2">
    <source>
        <dbReference type="Proteomes" id="UP000299102"/>
    </source>
</evidence>
<organism evidence="1 2">
    <name type="scientific">Eumeta variegata</name>
    <name type="common">Bagworm moth</name>
    <name type="synonym">Eumeta japonica</name>
    <dbReference type="NCBI Taxonomy" id="151549"/>
    <lineage>
        <taxon>Eukaryota</taxon>
        <taxon>Metazoa</taxon>
        <taxon>Ecdysozoa</taxon>
        <taxon>Arthropoda</taxon>
        <taxon>Hexapoda</taxon>
        <taxon>Insecta</taxon>
        <taxon>Pterygota</taxon>
        <taxon>Neoptera</taxon>
        <taxon>Endopterygota</taxon>
        <taxon>Lepidoptera</taxon>
        <taxon>Glossata</taxon>
        <taxon>Ditrysia</taxon>
        <taxon>Tineoidea</taxon>
        <taxon>Psychidae</taxon>
        <taxon>Oiketicinae</taxon>
        <taxon>Eumeta</taxon>
    </lineage>
</organism>
<comment type="caution">
    <text evidence="1">The sequence shown here is derived from an EMBL/GenBank/DDBJ whole genome shotgun (WGS) entry which is preliminary data.</text>
</comment>
<dbReference type="AlphaFoldDB" id="A0A4C1SN52"/>
<proteinExistence type="predicted"/>
<protein>
    <submittedName>
        <fullName evidence="1">Uncharacterized protein</fullName>
    </submittedName>
</protein>
<dbReference type="EMBL" id="BGZK01000010">
    <property type="protein sequence ID" value="GBP03579.1"/>
    <property type="molecule type" value="Genomic_DNA"/>
</dbReference>
<accession>A0A4C1SN52</accession>
<sequence length="144" mass="16709">MDSGDHLLSDGSHARLPLKIHIKKMQNQDRAVVPKPLISAHEDVNLGPYSLIQFMLRVMEEIRISRNFNHSLPELLARCGPRAPAPPQKPHCVRGGHRSTQRFIFELYNLSMYLRVRLRLWTVGDVFERELDGNIIRVYQFLRG</sequence>
<evidence type="ECO:0000313" key="1">
    <source>
        <dbReference type="EMBL" id="GBP03579.1"/>
    </source>
</evidence>